<reference evidence="4" key="1">
    <citation type="journal article" date="2006" name="Science">
        <title>Ancient noncoding elements conserved in the human genome.</title>
        <authorList>
            <person name="Venkatesh B."/>
            <person name="Kirkness E.F."/>
            <person name="Loh Y.H."/>
            <person name="Halpern A.L."/>
            <person name="Lee A.P."/>
            <person name="Johnson J."/>
            <person name="Dandona N."/>
            <person name="Viswanathan L.D."/>
            <person name="Tay A."/>
            <person name="Venter J.C."/>
            <person name="Strausberg R.L."/>
            <person name="Brenner S."/>
        </authorList>
    </citation>
    <scope>NUCLEOTIDE SEQUENCE [LARGE SCALE GENOMIC DNA]</scope>
</reference>
<accession>A0A4W3GC57</accession>
<dbReference type="Gene3D" id="1.10.238.10">
    <property type="entry name" value="EF-hand"/>
    <property type="match status" value="1"/>
</dbReference>
<reference evidence="4" key="3">
    <citation type="journal article" date="2014" name="Nature">
        <title>Elephant shark genome provides unique insights into gnathostome evolution.</title>
        <authorList>
            <consortium name="International Elephant Shark Genome Sequencing Consortium"/>
            <person name="Venkatesh B."/>
            <person name="Lee A.P."/>
            <person name="Ravi V."/>
            <person name="Maurya A.K."/>
            <person name="Lian M.M."/>
            <person name="Swann J.B."/>
            <person name="Ohta Y."/>
            <person name="Flajnik M.F."/>
            <person name="Sutoh Y."/>
            <person name="Kasahara M."/>
            <person name="Hoon S."/>
            <person name="Gangu V."/>
            <person name="Roy S.W."/>
            <person name="Irimia M."/>
            <person name="Korzh V."/>
            <person name="Kondrychyn I."/>
            <person name="Lim Z.W."/>
            <person name="Tay B.H."/>
            <person name="Tohari S."/>
            <person name="Kong K.W."/>
            <person name="Ho S."/>
            <person name="Lorente-Galdos B."/>
            <person name="Quilez J."/>
            <person name="Marques-Bonet T."/>
            <person name="Raney B.J."/>
            <person name="Ingham P.W."/>
            <person name="Tay A."/>
            <person name="Hillier L.W."/>
            <person name="Minx P."/>
            <person name="Boehm T."/>
            <person name="Wilson R.K."/>
            <person name="Brenner S."/>
            <person name="Warren W.C."/>
        </authorList>
    </citation>
    <scope>NUCLEOTIDE SEQUENCE [LARGE SCALE GENOMIC DNA]</scope>
</reference>
<dbReference type="GO" id="GO:0005509">
    <property type="term" value="F:calcium ion binding"/>
    <property type="evidence" value="ECO:0007669"/>
    <property type="project" value="InterPro"/>
</dbReference>
<dbReference type="Proteomes" id="UP000314986">
    <property type="component" value="Unassembled WGS sequence"/>
</dbReference>
<evidence type="ECO:0000313" key="3">
    <source>
        <dbReference type="Ensembl" id="ENSCMIP00000000856.1"/>
    </source>
</evidence>
<reference evidence="4" key="2">
    <citation type="journal article" date="2007" name="PLoS Biol.">
        <title>Survey sequencing and comparative analysis of the elephant shark (Callorhinchus milii) genome.</title>
        <authorList>
            <person name="Venkatesh B."/>
            <person name="Kirkness E.F."/>
            <person name="Loh Y.H."/>
            <person name="Halpern A.L."/>
            <person name="Lee A.P."/>
            <person name="Johnson J."/>
            <person name="Dandona N."/>
            <person name="Viswanathan L.D."/>
            <person name="Tay A."/>
            <person name="Venter J.C."/>
            <person name="Strausberg R.L."/>
            <person name="Brenner S."/>
        </authorList>
    </citation>
    <scope>NUCLEOTIDE SEQUENCE [LARGE SCALE GENOMIC DNA]</scope>
</reference>
<feature type="region of interest" description="Disordered" evidence="1">
    <location>
        <begin position="354"/>
        <end position="394"/>
    </location>
</feature>
<dbReference type="InterPro" id="IPR002048">
    <property type="entry name" value="EF_hand_dom"/>
</dbReference>
<organism evidence="3 4">
    <name type="scientific">Callorhinchus milii</name>
    <name type="common">Ghost shark</name>
    <dbReference type="NCBI Taxonomy" id="7868"/>
    <lineage>
        <taxon>Eukaryota</taxon>
        <taxon>Metazoa</taxon>
        <taxon>Chordata</taxon>
        <taxon>Craniata</taxon>
        <taxon>Vertebrata</taxon>
        <taxon>Chondrichthyes</taxon>
        <taxon>Holocephali</taxon>
        <taxon>Chimaeriformes</taxon>
        <taxon>Callorhinchidae</taxon>
        <taxon>Callorhinchus</taxon>
    </lineage>
</organism>
<evidence type="ECO:0000313" key="4">
    <source>
        <dbReference type="Proteomes" id="UP000314986"/>
    </source>
</evidence>
<proteinExistence type="predicted"/>
<reference evidence="3" key="5">
    <citation type="submission" date="2025-09" db="UniProtKB">
        <authorList>
            <consortium name="Ensembl"/>
        </authorList>
    </citation>
    <scope>IDENTIFICATION</scope>
</reference>
<dbReference type="Pfam" id="PF13499">
    <property type="entry name" value="EF-hand_7"/>
    <property type="match status" value="1"/>
</dbReference>
<dbReference type="AlphaFoldDB" id="A0A4W3GC57"/>
<feature type="region of interest" description="Disordered" evidence="1">
    <location>
        <begin position="1"/>
        <end position="33"/>
    </location>
</feature>
<dbReference type="InterPro" id="IPR011992">
    <property type="entry name" value="EF-hand-dom_pair"/>
</dbReference>
<name>A0A4W3GC57_CALMI</name>
<reference evidence="3" key="4">
    <citation type="submission" date="2025-08" db="UniProtKB">
        <authorList>
            <consortium name="Ensembl"/>
        </authorList>
    </citation>
    <scope>IDENTIFICATION</scope>
</reference>
<dbReference type="GeneTree" id="ENSGT00440000033504"/>
<protein>
    <submittedName>
        <fullName evidence="3">Trichohyalin-like</fullName>
    </submittedName>
</protein>
<feature type="compositionally biased region" description="Basic and acidic residues" evidence="1">
    <location>
        <begin position="380"/>
        <end position="394"/>
    </location>
</feature>
<feature type="compositionally biased region" description="Basic residues" evidence="1">
    <location>
        <begin position="1"/>
        <end position="18"/>
    </location>
</feature>
<sequence length="421" mass="49763">MAEKRLSRHSRRTARRRRELPEEPGENVGRRDEAYMIQKVREFFHEVGGDDRGSITRTDMQTLQAKFGFSPQDLEVVFDKLDVHGNGYLTREELTDQLSHFLTDQNQGGDEDVEQQMADTSYQSQGLQQQVQTEDEEKQHFEKLVERLGATVISEHRSEMWKLWVQIRREEPNLLGLLEDFMAKVTSQIQESQQEKEEVEKTLKRRVTDHNTEVQRLYEEMEQQIASENERFQSELRREQDVTLAENEKLKLSNRELEIQLQETRNQLVAQQQEAERLTELNTEVQRLNQEMEQQISSEDERFQSELQALHREQDVTLAENEKLKLNNQELEIQLQETRNQLVAQQQEAERVNTEVQRLNKEAEPQISSENESLQSELQTLRREQDATLAENEKLKLNNQELEIQLQETRNQLVAQQQQAE</sequence>
<dbReference type="PROSITE" id="PS50222">
    <property type="entry name" value="EF_HAND_2"/>
    <property type="match status" value="1"/>
</dbReference>
<evidence type="ECO:0000259" key="2">
    <source>
        <dbReference type="PROSITE" id="PS50222"/>
    </source>
</evidence>
<dbReference type="Ensembl" id="ENSCMIT00000000905.1">
    <property type="protein sequence ID" value="ENSCMIP00000000856.1"/>
    <property type="gene ID" value="ENSCMIG00000000541.1"/>
</dbReference>
<feature type="domain" description="EF-hand" evidence="2">
    <location>
        <begin position="69"/>
        <end position="104"/>
    </location>
</feature>
<dbReference type="SUPFAM" id="SSF47473">
    <property type="entry name" value="EF-hand"/>
    <property type="match status" value="1"/>
</dbReference>
<evidence type="ECO:0000256" key="1">
    <source>
        <dbReference type="SAM" id="MobiDB-lite"/>
    </source>
</evidence>
<feature type="compositionally biased region" description="Basic and acidic residues" evidence="1">
    <location>
        <begin position="354"/>
        <end position="364"/>
    </location>
</feature>
<feature type="compositionally biased region" description="Low complexity" evidence="1">
    <location>
        <begin position="366"/>
        <end position="379"/>
    </location>
</feature>
<keyword evidence="4" id="KW-1185">Reference proteome</keyword>